<evidence type="ECO:0000256" key="1">
    <source>
        <dbReference type="ARBA" id="ARBA00004340"/>
    </source>
</evidence>
<dbReference type="GO" id="GO:0005576">
    <property type="term" value="C:extracellular region"/>
    <property type="evidence" value="ECO:0007669"/>
    <property type="project" value="UniProtKB-SubCell"/>
</dbReference>
<name>H3GQM7_PHYRM</name>
<keyword evidence="6" id="KW-0843">Virulence</keyword>
<evidence type="ECO:0000256" key="4">
    <source>
        <dbReference type="ARBA" id="ARBA00022525"/>
    </source>
</evidence>
<dbReference type="GO" id="GO:0043657">
    <property type="term" value="C:host cell"/>
    <property type="evidence" value="ECO:0007669"/>
    <property type="project" value="UniProtKB-SubCell"/>
</dbReference>
<protein>
    <recommendedName>
        <fullName evidence="8">RxLR effector PexRD54 WY domain-containing protein</fullName>
    </recommendedName>
</protein>
<reference evidence="10" key="1">
    <citation type="journal article" date="2006" name="Science">
        <title>Phytophthora genome sequences uncover evolutionary origins and mechanisms of pathogenesis.</title>
        <authorList>
            <person name="Tyler B.M."/>
            <person name="Tripathy S."/>
            <person name="Zhang X."/>
            <person name="Dehal P."/>
            <person name="Jiang R.H."/>
            <person name="Aerts A."/>
            <person name="Arredondo F.D."/>
            <person name="Baxter L."/>
            <person name="Bensasson D."/>
            <person name="Beynon J.L."/>
            <person name="Chapman J."/>
            <person name="Damasceno C.M."/>
            <person name="Dorrance A.E."/>
            <person name="Dou D."/>
            <person name="Dickerman A.W."/>
            <person name="Dubchak I.L."/>
            <person name="Garbelotto M."/>
            <person name="Gijzen M."/>
            <person name="Gordon S.G."/>
            <person name="Govers F."/>
            <person name="Grunwald N.J."/>
            <person name="Huang W."/>
            <person name="Ivors K.L."/>
            <person name="Jones R.W."/>
            <person name="Kamoun S."/>
            <person name="Krampis K."/>
            <person name="Lamour K.H."/>
            <person name="Lee M.K."/>
            <person name="McDonald W.H."/>
            <person name="Medina M."/>
            <person name="Meijer H.J."/>
            <person name="Nordberg E.K."/>
            <person name="Maclean D.J."/>
            <person name="Ospina-Giraldo M.D."/>
            <person name="Morris P.F."/>
            <person name="Phuntumart V."/>
            <person name="Putnam N.H."/>
            <person name="Rash S."/>
            <person name="Rose J.K."/>
            <person name="Sakihama Y."/>
            <person name="Salamov A.A."/>
            <person name="Savidor A."/>
            <person name="Scheuring C.F."/>
            <person name="Smith B.M."/>
            <person name="Sobral B.W."/>
            <person name="Terry A."/>
            <person name="Torto-Alalibo T.A."/>
            <person name="Win J."/>
            <person name="Xu Z."/>
            <person name="Zhang H."/>
            <person name="Grigoriev I.V."/>
            <person name="Rokhsar D.S."/>
            <person name="Boore J.L."/>
        </authorList>
    </citation>
    <scope>NUCLEOTIDE SEQUENCE [LARGE SCALE GENOMIC DNA]</scope>
    <source>
        <strain evidence="10">Pr102</strain>
    </source>
</reference>
<keyword evidence="5 7" id="KW-0732">Signal</keyword>
<dbReference type="InterPro" id="IPR031825">
    <property type="entry name" value="RXLR"/>
</dbReference>
<dbReference type="EnsemblProtists" id="Phyra79108">
    <property type="protein sequence ID" value="Phyra79108"/>
    <property type="gene ID" value="Phyra79108"/>
</dbReference>
<dbReference type="STRING" id="164328.H3GQM7"/>
<reference evidence="9" key="2">
    <citation type="submission" date="2015-06" db="UniProtKB">
        <authorList>
            <consortium name="EnsemblProtists"/>
        </authorList>
    </citation>
    <scope>IDENTIFICATION</scope>
    <source>
        <strain evidence="9">Pr102</strain>
    </source>
</reference>
<comment type="subcellular location">
    <subcellularLocation>
        <location evidence="1">Host cell</location>
    </subcellularLocation>
    <subcellularLocation>
        <location evidence="2">Secreted</location>
    </subcellularLocation>
</comment>
<dbReference type="Proteomes" id="UP000005238">
    <property type="component" value="Unassembled WGS sequence"/>
</dbReference>
<feature type="chain" id="PRO_5003587610" description="RxLR effector PexRD54 WY domain-containing protein" evidence="7">
    <location>
        <begin position="28"/>
        <end position="468"/>
    </location>
</feature>
<evidence type="ECO:0000256" key="5">
    <source>
        <dbReference type="ARBA" id="ARBA00022729"/>
    </source>
</evidence>
<feature type="domain" description="RxLR effector PexRD54 WY" evidence="8">
    <location>
        <begin position="273"/>
        <end position="309"/>
    </location>
</feature>
<dbReference type="InParanoid" id="H3GQM7"/>
<evidence type="ECO:0000256" key="6">
    <source>
        <dbReference type="ARBA" id="ARBA00023026"/>
    </source>
</evidence>
<dbReference type="Pfam" id="PF16810">
    <property type="entry name" value="RXLR"/>
    <property type="match status" value="1"/>
</dbReference>
<proteinExistence type="inferred from homology"/>
<evidence type="ECO:0000313" key="10">
    <source>
        <dbReference type="Proteomes" id="UP000005238"/>
    </source>
</evidence>
<dbReference type="AlphaFoldDB" id="H3GQM7"/>
<dbReference type="VEuPathDB" id="FungiDB:KRP22_11136"/>
<comment type="similarity">
    <text evidence="3">Belongs to the RxLR effector family.</text>
</comment>
<dbReference type="InterPro" id="IPR054463">
    <property type="entry name" value="PexRD54_WY"/>
</dbReference>
<evidence type="ECO:0000259" key="8">
    <source>
        <dbReference type="Pfam" id="PF22748"/>
    </source>
</evidence>
<dbReference type="Pfam" id="PF22748">
    <property type="entry name" value="PexRD54_WY"/>
    <property type="match status" value="2"/>
</dbReference>
<evidence type="ECO:0000313" key="9">
    <source>
        <dbReference type="EnsemblProtists" id="Phyra79108"/>
    </source>
</evidence>
<organism evidence="9 10">
    <name type="scientific">Phytophthora ramorum</name>
    <name type="common">Sudden oak death agent</name>
    <dbReference type="NCBI Taxonomy" id="164328"/>
    <lineage>
        <taxon>Eukaryota</taxon>
        <taxon>Sar</taxon>
        <taxon>Stramenopiles</taxon>
        <taxon>Oomycota</taxon>
        <taxon>Peronosporomycetes</taxon>
        <taxon>Peronosporales</taxon>
        <taxon>Peronosporaceae</taxon>
        <taxon>Phytophthora</taxon>
    </lineage>
</organism>
<keyword evidence="10" id="KW-1185">Reference proteome</keyword>
<feature type="signal peptide" evidence="7">
    <location>
        <begin position="1"/>
        <end position="27"/>
    </location>
</feature>
<sequence>MAKFSPCSRSRCAILLAIFALLTCVGAVSVASESNVIKPKMLDRAQGHQLRGFQGYRSLRTFVEITKDDDDSEERVSNEFAKKMIQAAKNKLTSNNQATTNKLFKSLQVEGTGDKLFQSAQFEKWATTVAKNFKKNPEKAPTSMFSTLANHYGDEALAALLVTAKQNYQSRTVATKLENAQLQNWESAGKTGDDVFDLLKLNDKGEKLFESPVAATWISYMTKLNAQNSDEVIFSSLKKLYSDDVLAKMIGGAKNSANVGATAKKLEQVLLSKWMSEGKTIDDIFKLFKLNKEGEKLLQSPMFDTWVSYFMLKSSASTPSKLQEEIWRNQGKTADDIFKLLKLRNSGKKMFSTVDLRTWISYVTRLNQFSKKPDEFIVILELEKQFTGAGLARMLADAKYQASLIKAEGAETLAGKLQALQFKKWLKQGVTPDSITKEFTFVLIDSTDVKILLAYSEYYTLNVGKVNA</sequence>
<accession>H3GQM7</accession>
<dbReference type="OMA" id="NTPHAKC"/>
<keyword evidence="4" id="KW-0964">Secreted</keyword>
<evidence type="ECO:0000256" key="2">
    <source>
        <dbReference type="ARBA" id="ARBA00004613"/>
    </source>
</evidence>
<dbReference type="VEuPathDB" id="FungiDB:KRP23_1595"/>
<dbReference type="HOGENOM" id="CLU_021192_3_2_1"/>
<evidence type="ECO:0000256" key="3">
    <source>
        <dbReference type="ARBA" id="ARBA00010400"/>
    </source>
</evidence>
<evidence type="ECO:0000256" key="7">
    <source>
        <dbReference type="SAM" id="SignalP"/>
    </source>
</evidence>
<dbReference type="EMBL" id="DS566034">
    <property type="status" value="NOT_ANNOTATED_CDS"/>
    <property type="molecule type" value="Genomic_DNA"/>
</dbReference>
<feature type="domain" description="RxLR effector PexRD54 WY" evidence="8">
    <location>
        <begin position="181"/>
        <end position="220"/>
    </location>
</feature>